<reference evidence="2 3" key="1">
    <citation type="submission" date="2020-04" db="EMBL/GenBank/DDBJ databases">
        <authorList>
            <person name="De Canck E."/>
        </authorList>
    </citation>
    <scope>NUCLEOTIDE SEQUENCE [LARGE SCALE GENOMIC DNA]</scope>
    <source>
        <strain evidence="2 3">LMG 26858</strain>
    </source>
</reference>
<proteinExistence type="predicted"/>
<protein>
    <submittedName>
        <fullName evidence="2">Uncharacterized protein</fullName>
    </submittedName>
</protein>
<feature type="region of interest" description="Disordered" evidence="1">
    <location>
        <begin position="36"/>
        <end position="69"/>
    </location>
</feature>
<sequence length="69" mass="7680">MKPIINEYVHALNQPGYDAARRNAFVAAMVSKQLMRRTADRRRSNEVNPAARANAIGDNTEARAGKQEP</sequence>
<evidence type="ECO:0000256" key="1">
    <source>
        <dbReference type="SAM" id="MobiDB-lite"/>
    </source>
</evidence>
<organism evidence="2 3">
    <name type="scientific">Achromobacter anxifer</name>
    <dbReference type="NCBI Taxonomy" id="1287737"/>
    <lineage>
        <taxon>Bacteria</taxon>
        <taxon>Pseudomonadati</taxon>
        <taxon>Pseudomonadota</taxon>
        <taxon>Betaproteobacteria</taxon>
        <taxon>Burkholderiales</taxon>
        <taxon>Alcaligenaceae</taxon>
        <taxon>Achromobacter</taxon>
    </lineage>
</organism>
<feature type="compositionally biased region" description="Basic and acidic residues" evidence="1">
    <location>
        <begin position="60"/>
        <end position="69"/>
    </location>
</feature>
<gene>
    <name evidence="2" type="ORF">LMG26858_03701</name>
</gene>
<dbReference type="Proteomes" id="UP000494117">
    <property type="component" value="Unassembled WGS sequence"/>
</dbReference>
<evidence type="ECO:0000313" key="3">
    <source>
        <dbReference type="Proteomes" id="UP000494117"/>
    </source>
</evidence>
<dbReference type="AlphaFoldDB" id="A0A6S7DEH5"/>
<dbReference type="EMBL" id="CADILG010000029">
    <property type="protein sequence ID" value="CAB3890455.1"/>
    <property type="molecule type" value="Genomic_DNA"/>
</dbReference>
<name>A0A6S7DEH5_9BURK</name>
<evidence type="ECO:0000313" key="2">
    <source>
        <dbReference type="EMBL" id="CAB3890455.1"/>
    </source>
</evidence>
<accession>A0A6S7DEH5</accession>
<keyword evidence="3" id="KW-1185">Reference proteome</keyword>
<dbReference type="RefSeq" id="WP_175208495.1">
    <property type="nucleotide sequence ID" value="NZ_CADILG010000029.1"/>
</dbReference>